<feature type="region of interest" description="Disordered" evidence="1">
    <location>
        <begin position="91"/>
        <end position="111"/>
    </location>
</feature>
<feature type="compositionally biased region" description="Low complexity" evidence="1">
    <location>
        <begin position="1"/>
        <end position="25"/>
    </location>
</feature>
<evidence type="ECO:0000313" key="2">
    <source>
        <dbReference type="EMBL" id="BAL85469.1"/>
    </source>
</evidence>
<name>I0GXI2_ACTM4</name>
<keyword evidence="3" id="KW-1185">Reference proteome</keyword>
<dbReference type="Proteomes" id="UP000007882">
    <property type="component" value="Chromosome"/>
</dbReference>
<evidence type="ECO:0000313" key="3">
    <source>
        <dbReference type="Proteomes" id="UP000007882"/>
    </source>
</evidence>
<gene>
    <name evidence="2" type="ordered locus">AMIS_2490</name>
</gene>
<protein>
    <submittedName>
        <fullName evidence="2">Uncharacterized protein</fullName>
    </submittedName>
</protein>
<evidence type="ECO:0000256" key="1">
    <source>
        <dbReference type="SAM" id="MobiDB-lite"/>
    </source>
</evidence>
<accession>I0GXI2</accession>
<sequence>MTTRAQSKAKQETTAQAAADQAVAEGHAPGEVPEATVAEGQVPGERQITAPGDGPADTTDPTERVSTVVVDGKTLAEAAQAGVGAVVGYVKTGEATPPGANPNRDTDKDRHEEYEVGGVRLRHNLETGKSERI</sequence>
<organism evidence="2 3">
    <name type="scientific">Actinoplanes missouriensis (strain ATCC 14538 / DSM 43046 / CBS 188.64 / JCM 3121 / NBRC 102363 / NCIMB 12654 / NRRL B-3342 / UNCC 431)</name>
    <dbReference type="NCBI Taxonomy" id="512565"/>
    <lineage>
        <taxon>Bacteria</taxon>
        <taxon>Bacillati</taxon>
        <taxon>Actinomycetota</taxon>
        <taxon>Actinomycetes</taxon>
        <taxon>Micromonosporales</taxon>
        <taxon>Micromonosporaceae</taxon>
        <taxon>Actinoplanes</taxon>
    </lineage>
</organism>
<dbReference type="RefSeq" id="WP_014440369.1">
    <property type="nucleotide sequence ID" value="NC_017093.1"/>
</dbReference>
<dbReference type="EMBL" id="AP012319">
    <property type="protein sequence ID" value="BAL85469.1"/>
    <property type="molecule type" value="Genomic_DNA"/>
</dbReference>
<dbReference type="PATRIC" id="fig|512565.3.peg.250"/>
<dbReference type="KEGG" id="ams:AMIS_2490"/>
<dbReference type="HOGENOM" id="CLU_1902194_0_0_11"/>
<dbReference type="AlphaFoldDB" id="I0GXI2"/>
<feature type="region of interest" description="Disordered" evidence="1">
    <location>
        <begin position="1"/>
        <end position="65"/>
    </location>
</feature>
<reference evidence="2 3" key="1">
    <citation type="submission" date="2012-02" db="EMBL/GenBank/DDBJ databases">
        <title>Complete genome sequence of Actinoplanes missouriensis 431 (= NBRC 102363).</title>
        <authorList>
            <person name="Ohnishi Y."/>
            <person name="Ishikawa J."/>
            <person name="Sekine M."/>
            <person name="Hosoyama A."/>
            <person name="Harada T."/>
            <person name="Narita H."/>
            <person name="Hata T."/>
            <person name="Konno Y."/>
            <person name="Tutikane K."/>
            <person name="Fujita N."/>
            <person name="Horinouchi S."/>
            <person name="Hayakawa M."/>
        </authorList>
    </citation>
    <scope>NUCLEOTIDE SEQUENCE [LARGE SCALE GENOMIC DNA]</scope>
    <source>
        <strain evidence="3">ATCC 14538 / DSM 43046 / CBS 188.64 / JCM 3121 / NBRC 102363 / NCIMB 12654 / NRRL B-3342 / UNCC 431</strain>
    </source>
</reference>
<dbReference type="STRING" id="512565.AMIS_2490"/>
<proteinExistence type="predicted"/>